<evidence type="ECO:0000256" key="4">
    <source>
        <dbReference type="ARBA" id="ARBA00022962"/>
    </source>
</evidence>
<dbReference type="PROSITE" id="PS01236">
    <property type="entry name" value="PDXT_SNO_1"/>
    <property type="match status" value="1"/>
</dbReference>
<keyword evidence="3" id="KW-0378">Hydrolase</keyword>
<dbReference type="PANTHER" id="PTHR31559">
    <property type="entry name" value="PYRIDOXAL 5'-PHOSPHATE SYNTHASE SUBUNIT SNO"/>
    <property type="match status" value="1"/>
</dbReference>
<dbReference type="GO" id="GO:0005829">
    <property type="term" value="C:cytosol"/>
    <property type="evidence" value="ECO:0007669"/>
    <property type="project" value="TreeGrafter"/>
</dbReference>
<dbReference type="PIRSF" id="PIRSF005639">
    <property type="entry name" value="Glut_amidoT_SNO"/>
    <property type="match status" value="1"/>
</dbReference>
<comment type="catalytic activity">
    <reaction evidence="6">
        <text>L-glutamine + H2O = L-glutamate + NH4(+)</text>
        <dbReference type="Rhea" id="RHEA:15889"/>
        <dbReference type="ChEBI" id="CHEBI:15377"/>
        <dbReference type="ChEBI" id="CHEBI:28938"/>
        <dbReference type="ChEBI" id="CHEBI:29985"/>
        <dbReference type="ChEBI" id="CHEBI:58359"/>
        <dbReference type="EC" id="3.5.1.2"/>
    </reaction>
</comment>
<dbReference type="Gene3D" id="3.40.50.880">
    <property type="match status" value="1"/>
</dbReference>
<dbReference type="GO" id="GO:0008614">
    <property type="term" value="P:pyridoxine metabolic process"/>
    <property type="evidence" value="ECO:0007669"/>
    <property type="project" value="TreeGrafter"/>
</dbReference>
<dbReference type="GO" id="GO:0016829">
    <property type="term" value="F:lyase activity"/>
    <property type="evidence" value="ECO:0007669"/>
    <property type="project" value="UniProtKB-KW"/>
</dbReference>
<keyword evidence="4" id="KW-0315">Glutamine amidotransferase</keyword>
<dbReference type="GO" id="GO:0004359">
    <property type="term" value="F:glutaminase activity"/>
    <property type="evidence" value="ECO:0007669"/>
    <property type="project" value="UniProtKB-EC"/>
</dbReference>
<keyword evidence="5" id="KW-0456">Lyase</keyword>
<feature type="non-terminal residue" evidence="7">
    <location>
        <position position="165"/>
    </location>
</feature>
<dbReference type="EMBL" id="UINC01212698">
    <property type="protein sequence ID" value="SVE37140.1"/>
    <property type="molecule type" value="Genomic_DNA"/>
</dbReference>
<comment type="similarity">
    <text evidence="1">Belongs to the glutaminase PdxT/SNO family.</text>
</comment>
<accession>A0A383CYL9</accession>
<dbReference type="InterPro" id="IPR021196">
    <property type="entry name" value="PdxT/SNO_CS"/>
</dbReference>
<evidence type="ECO:0000256" key="1">
    <source>
        <dbReference type="ARBA" id="ARBA00008345"/>
    </source>
</evidence>
<evidence type="ECO:0000256" key="5">
    <source>
        <dbReference type="ARBA" id="ARBA00023239"/>
    </source>
</evidence>
<dbReference type="GO" id="GO:0042823">
    <property type="term" value="P:pyridoxal phosphate biosynthetic process"/>
    <property type="evidence" value="ECO:0007669"/>
    <property type="project" value="InterPro"/>
</dbReference>
<dbReference type="GO" id="GO:1903600">
    <property type="term" value="C:glutaminase complex"/>
    <property type="evidence" value="ECO:0007669"/>
    <property type="project" value="TreeGrafter"/>
</dbReference>
<dbReference type="SUPFAM" id="SSF52317">
    <property type="entry name" value="Class I glutamine amidotransferase-like"/>
    <property type="match status" value="1"/>
</dbReference>
<dbReference type="InterPro" id="IPR002161">
    <property type="entry name" value="PdxT/SNO"/>
</dbReference>
<dbReference type="InterPro" id="IPR029062">
    <property type="entry name" value="Class_I_gatase-like"/>
</dbReference>
<dbReference type="EC" id="3.5.1.2" evidence="2"/>
<dbReference type="PANTHER" id="PTHR31559:SF0">
    <property type="entry name" value="PYRIDOXAL 5'-PHOSPHATE SYNTHASE SUBUNIT SNO1-RELATED"/>
    <property type="match status" value="1"/>
</dbReference>
<dbReference type="AlphaFoldDB" id="A0A383CYL9"/>
<reference evidence="7" key="1">
    <citation type="submission" date="2018-05" db="EMBL/GenBank/DDBJ databases">
        <authorList>
            <person name="Lanie J.A."/>
            <person name="Ng W.-L."/>
            <person name="Kazmierczak K.M."/>
            <person name="Andrzejewski T.M."/>
            <person name="Davidsen T.M."/>
            <person name="Wayne K.J."/>
            <person name="Tettelin H."/>
            <person name="Glass J.I."/>
            <person name="Rusch D."/>
            <person name="Podicherti R."/>
            <person name="Tsui H.-C.T."/>
            <person name="Winkler M.E."/>
        </authorList>
    </citation>
    <scope>NUCLEOTIDE SEQUENCE</scope>
</reference>
<gene>
    <name evidence="7" type="ORF">METZ01_LOCUS489994</name>
</gene>
<proteinExistence type="inferred from homology"/>
<organism evidence="7">
    <name type="scientific">marine metagenome</name>
    <dbReference type="NCBI Taxonomy" id="408172"/>
    <lineage>
        <taxon>unclassified sequences</taxon>
        <taxon>metagenomes</taxon>
        <taxon>ecological metagenomes</taxon>
    </lineage>
</organism>
<sequence>MIGVLALQGDYEKHIHILDLLKIQNMEIRYSRELDMIQGLVIPGGESTTMTDLMGRNGFYEPIRNFAKNYPILGTCAGLIMMASSVPGSRVEPLGILDIEVDRNAYGRQVHSFTDQLPVQLNGRVTQIPSTFIRAPKITRIAAGVEVISKYQGNPVAVKQDHHLG</sequence>
<dbReference type="PROSITE" id="PS51130">
    <property type="entry name" value="PDXT_SNO_2"/>
    <property type="match status" value="1"/>
</dbReference>
<dbReference type="Pfam" id="PF01174">
    <property type="entry name" value="SNO"/>
    <property type="match status" value="1"/>
</dbReference>
<evidence type="ECO:0000256" key="2">
    <source>
        <dbReference type="ARBA" id="ARBA00012918"/>
    </source>
</evidence>
<evidence type="ECO:0000256" key="6">
    <source>
        <dbReference type="ARBA" id="ARBA00049534"/>
    </source>
</evidence>
<dbReference type="NCBIfam" id="TIGR03800">
    <property type="entry name" value="PLP_synth_Pdx2"/>
    <property type="match status" value="1"/>
</dbReference>
<name>A0A383CYL9_9ZZZZ</name>
<evidence type="ECO:0000313" key="7">
    <source>
        <dbReference type="EMBL" id="SVE37140.1"/>
    </source>
</evidence>
<evidence type="ECO:0000256" key="3">
    <source>
        <dbReference type="ARBA" id="ARBA00022801"/>
    </source>
</evidence>
<protein>
    <recommendedName>
        <fullName evidence="2">glutaminase</fullName>
        <ecNumber evidence="2">3.5.1.2</ecNumber>
    </recommendedName>
</protein>